<evidence type="ECO:0000256" key="2">
    <source>
        <dbReference type="SAM" id="MobiDB-lite"/>
    </source>
</evidence>
<reference evidence="4" key="2">
    <citation type="submission" date="2023-05" db="EMBL/GenBank/DDBJ databases">
        <authorList>
            <person name="Schelkunov M.I."/>
        </authorList>
    </citation>
    <scope>NUCLEOTIDE SEQUENCE</scope>
    <source>
        <strain evidence="4">Hsosn_3</strain>
        <tissue evidence="4">Leaf</tissue>
    </source>
</reference>
<keyword evidence="1" id="KW-0479">Metal-binding</keyword>
<feature type="region of interest" description="Disordered" evidence="2">
    <location>
        <begin position="157"/>
        <end position="191"/>
    </location>
</feature>
<dbReference type="Proteomes" id="UP001237642">
    <property type="component" value="Unassembled WGS sequence"/>
</dbReference>
<feature type="domain" description="C2H2-type" evidence="3">
    <location>
        <begin position="24"/>
        <end position="51"/>
    </location>
</feature>
<name>A0AAD8N891_9APIA</name>
<reference evidence="4" key="1">
    <citation type="submission" date="2023-02" db="EMBL/GenBank/DDBJ databases">
        <title>Genome of toxic invasive species Heracleum sosnowskyi carries increased number of genes despite the absence of recent whole-genome duplications.</title>
        <authorList>
            <person name="Schelkunov M."/>
            <person name="Shtratnikova V."/>
            <person name="Makarenko M."/>
            <person name="Klepikova A."/>
            <person name="Omelchenko D."/>
            <person name="Novikova G."/>
            <person name="Obukhova E."/>
            <person name="Bogdanov V."/>
            <person name="Penin A."/>
            <person name="Logacheva M."/>
        </authorList>
    </citation>
    <scope>NUCLEOTIDE SEQUENCE</scope>
    <source>
        <strain evidence="4">Hsosn_3</strain>
        <tissue evidence="4">Leaf</tissue>
    </source>
</reference>
<proteinExistence type="predicted"/>
<evidence type="ECO:0000256" key="1">
    <source>
        <dbReference type="PROSITE-ProRule" id="PRU00042"/>
    </source>
</evidence>
<feature type="compositionally biased region" description="Polar residues" evidence="2">
    <location>
        <begin position="1"/>
        <end position="20"/>
    </location>
</feature>
<keyword evidence="1" id="KW-0863">Zinc-finger</keyword>
<gene>
    <name evidence="4" type="ORF">POM88_005025</name>
</gene>
<evidence type="ECO:0000313" key="5">
    <source>
        <dbReference type="Proteomes" id="UP001237642"/>
    </source>
</evidence>
<protein>
    <recommendedName>
        <fullName evidence="3">C2H2-type domain-containing protein</fullName>
    </recommendedName>
</protein>
<evidence type="ECO:0000259" key="3">
    <source>
        <dbReference type="PROSITE" id="PS50157"/>
    </source>
</evidence>
<organism evidence="4 5">
    <name type="scientific">Heracleum sosnowskyi</name>
    <dbReference type="NCBI Taxonomy" id="360622"/>
    <lineage>
        <taxon>Eukaryota</taxon>
        <taxon>Viridiplantae</taxon>
        <taxon>Streptophyta</taxon>
        <taxon>Embryophyta</taxon>
        <taxon>Tracheophyta</taxon>
        <taxon>Spermatophyta</taxon>
        <taxon>Magnoliopsida</taxon>
        <taxon>eudicotyledons</taxon>
        <taxon>Gunneridae</taxon>
        <taxon>Pentapetalae</taxon>
        <taxon>asterids</taxon>
        <taxon>campanulids</taxon>
        <taxon>Apiales</taxon>
        <taxon>Apiaceae</taxon>
        <taxon>Apioideae</taxon>
        <taxon>apioid superclade</taxon>
        <taxon>Tordylieae</taxon>
        <taxon>Tordyliinae</taxon>
        <taxon>Heracleum</taxon>
    </lineage>
</organism>
<comment type="caution">
    <text evidence="4">The sequence shown here is derived from an EMBL/GenBank/DDBJ whole genome shotgun (WGS) entry which is preliminary data.</text>
</comment>
<dbReference type="PROSITE" id="PS50157">
    <property type="entry name" value="ZINC_FINGER_C2H2_2"/>
    <property type="match status" value="1"/>
</dbReference>
<feature type="region of interest" description="Disordered" evidence="2">
    <location>
        <begin position="42"/>
        <end position="71"/>
    </location>
</feature>
<sequence>MSNPNYTANNKENISQNQNPARRYPCPHCPKIFSTPMAMGGHQNAHRQRREKRPIFTSQGVSGPSSSPALRMESMDTLPSFVGPVRRSPSWDCRYLQDYFARREEHLQTVRSRLSAPLALPAVSVPLASSASPASLAPPVQPKSTMFFGVPDFFKSSVAPSTPLGDGTSSSGRVVEEEEKEEEEEEEEEEE</sequence>
<dbReference type="PROSITE" id="PS00028">
    <property type="entry name" value="ZINC_FINGER_C2H2_1"/>
    <property type="match status" value="1"/>
</dbReference>
<dbReference type="SUPFAM" id="SSF57667">
    <property type="entry name" value="beta-beta-alpha zinc fingers"/>
    <property type="match status" value="1"/>
</dbReference>
<accession>A0AAD8N891</accession>
<feature type="compositionally biased region" description="Acidic residues" evidence="2">
    <location>
        <begin position="176"/>
        <end position="191"/>
    </location>
</feature>
<feature type="compositionally biased region" description="Polar residues" evidence="2">
    <location>
        <begin position="56"/>
        <end position="68"/>
    </location>
</feature>
<keyword evidence="1" id="KW-0862">Zinc</keyword>
<dbReference type="GO" id="GO:0008270">
    <property type="term" value="F:zinc ion binding"/>
    <property type="evidence" value="ECO:0007669"/>
    <property type="project" value="UniProtKB-KW"/>
</dbReference>
<evidence type="ECO:0000313" key="4">
    <source>
        <dbReference type="EMBL" id="KAK1405420.1"/>
    </source>
</evidence>
<dbReference type="AlphaFoldDB" id="A0AAD8N891"/>
<dbReference type="InterPro" id="IPR013087">
    <property type="entry name" value="Znf_C2H2_type"/>
</dbReference>
<feature type="region of interest" description="Disordered" evidence="2">
    <location>
        <begin position="1"/>
        <end position="27"/>
    </location>
</feature>
<keyword evidence="5" id="KW-1185">Reference proteome</keyword>
<dbReference type="EMBL" id="JAUIZM010000001">
    <property type="protein sequence ID" value="KAK1405420.1"/>
    <property type="molecule type" value="Genomic_DNA"/>
</dbReference>
<dbReference type="InterPro" id="IPR036236">
    <property type="entry name" value="Znf_C2H2_sf"/>
</dbReference>